<proteinExistence type="predicted"/>
<dbReference type="EMBL" id="MU863947">
    <property type="protein sequence ID" value="KAK4198387.1"/>
    <property type="molecule type" value="Genomic_DNA"/>
</dbReference>
<comment type="caution">
    <text evidence="1">The sequence shown here is derived from an EMBL/GenBank/DDBJ whole genome shotgun (WGS) entry which is preliminary data.</text>
</comment>
<sequence>TVFQPGMMWDYYMLYCHVWHSHIKLLKNKLPINLGSRRVLLVEDVCGAIIFTSVHDVVRVVIEAREYTGRWPVIGVVSGNSPVTPVELVQLSERFWSGRFSVDKSRLADFHTGEIKSSWMPQPNHVSAGNMTQVERDAFGRAITPGVLLRFSNEELIVGDEWNRLLSQF</sequence>
<evidence type="ECO:0000313" key="1">
    <source>
        <dbReference type="EMBL" id="KAK4198387.1"/>
    </source>
</evidence>
<reference evidence="1" key="2">
    <citation type="submission" date="2023-05" db="EMBL/GenBank/DDBJ databases">
        <authorList>
            <consortium name="Lawrence Berkeley National Laboratory"/>
            <person name="Steindorff A."/>
            <person name="Hensen N."/>
            <person name="Bonometti L."/>
            <person name="Westerberg I."/>
            <person name="Brannstrom I.O."/>
            <person name="Guillou S."/>
            <person name="Cros-Aarteil S."/>
            <person name="Calhoun S."/>
            <person name="Haridas S."/>
            <person name="Kuo A."/>
            <person name="Mondo S."/>
            <person name="Pangilinan J."/>
            <person name="Riley R."/>
            <person name="Labutti K."/>
            <person name="Andreopoulos B."/>
            <person name="Lipzen A."/>
            <person name="Chen C."/>
            <person name="Yanf M."/>
            <person name="Daum C."/>
            <person name="Ng V."/>
            <person name="Clum A."/>
            <person name="Ohm R."/>
            <person name="Martin F."/>
            <person name="Silar P."/>
            <person name="Natvig D."/>
            <person name="Lalanne C."/>
            <person name="Gautier V."/>
            <person name="Ament-Velasquez S.L."/>
            <person name="Kruys A."/>
            <person name="Hutchinson M.I."/>
            <person name="Powell A.J."/>
            <person name="Barry K."/>
            <person name="Miller A.N."/>
            <person name="Grigoriev I.V."/>
            <person name="Debuchy R."/>
            <person name="Gladieux P."/>
            <person name="Thoren M.H."/>
            <person name="Johannesson H."/>
        </authorList>
    </citation>
    <scope>NUCLEOTIDE SEQUENCE</scope>
    <source>
        <strain evidence="1">CBS 315.58</strain>
    </source>
</reference>
<reference evidence="1" key="1">
    <citation type="journal article" date="2023" name="Mol. Phylogenet. Evol.">
        <title>Genome-scale phylogeny and comparative genomics of the fungal order Sordariales.</title>
        <authorList>
            <person name="Hensen N."/>
            <person name="Bonometti L."/>
            <person name="Westerberg I."/>
            <person name="Brannstrom I.O."/>
            <person name="Guillou S."/>
            <person name="Cros-Aarteil S."/>
            <person name="Calhoun S."/>
            <person name="Haridas S."/>
            <person name="Kuo A."/>
            <person name="Mondo S."/>
            <person name="Pangilinan J."/>
            <person name="Riley R."/>
            <person name="LaButti K."/>
            <person name="Andreopoulos B."/>
            <person name="Lipzen A."/>
            <person name="Chen C."/>
            <person name="Yan M."/>
            <person name="Daum C."/>
            <person name="Ng V."/>
            <person name="Clum A."/>
            <person name="Steindorff A."/>
            <person name="Ohm R.A."/>
            <person name="Martin F."/>
            <person name="Silar P."/>
            <person name="Natvig D.O."/>
            <person name="Lalanne C."/>
            <person name="Gautier V."/>
            <person name="Ament-Velasquez S.L."/>
            <person name="Kruys A."/>
            <person name="Hutchinson M.I."/>
            <person name="Powell A.J."/>
            <person name="Barry K."/>
            <person name="Miller A.N."/>
            <person name="Grigoriev I.V."/>
            <person name="Debuchy R."/>
            <person name="Gladieux P."/>
            <person name="Hiltunen Thoren M."/>
            <person name="Johannesson H."/>
        </authorList>
    </citation>
    <scope>NUCLEOTIDE SEQUENCE</scope>
    <source>
        <strain evidence="1">CBS 315.58</strain>
    </source>
</reference>
<dbReference type="AlphaFoldDB" id="A0AAN6XIH1"/>
<gene>
    <name evidence="1" type="ORF">QBC40DRAFT_178814</name>
</gene>
<keyword evidence="2" id="KW-1185">Reference proteome</keyword>
<name>A0AAN6XIH1_9PEZI</name>
<evidence type="ECO:0000313" key="2">
    <source>
        <dbReference type="Proteomes" id="UP001303160"/>
    </source>
</evidence>
<organism evidence="1 2">
    <name type="scientific">Triangularia verruculosa</name>
    <dbReference type="NCBI Taxonomy" id="2587418"/>
    <lineage>
        <taxon>Eukaryota</taxon>
        <taxon>Fungi</taxon>
        <taxon>Dikarya</taxon>
        <taxon>Ascomycota</taxon>
        <taxon>Pezizomycotina</taxon>
        <taxon>Sordariomycetes</taxon>
        <taxon>Sordariomycetidae</taxon>
        <taxon>Sordariales</taxon>
        <taxon>Podosporaceae</taxon>
        <taxon>Triangularia</taxon>
    </lineage>
</organism>
<accession>A0AAN6XIH1</accession>
<dbReference type="Proteomes" id="UP001303160">
    <property type="component" value="Unassembled WGS sequence"/>
</dbReference>
<feature type="non-terminal residue" evidence="1">
    <location>
        <position position="1"/>
    </location>
</feature>
<protein>
    <submittedName>
        <fullName evidence="1">Uncharacterized protein</fullName>
    </submittedName>
</protein>